<reference evidence="2 3" key="1">
    <citation type="submission" date="2019-05" db="EMBL/GenBank/DDBJ databases">
        <title>Another draft genome of Portunus trituberculatus and its Hox gene families provides insights of decapod evolution.</title>
        <authorList>
            <person name="Jeong J.-H."/>
            <person name="Song I."/>
            <person name="Kim S."/>
            <person name="Choi T."/>
            <person name="Kim D."/>
            <person name="Ryu S."/>
            <person name="Kim W."/>
        </authorList>
    </citation>
    <scope>NUCLEOTIDE SEQUENCE [LARGE SCALE GENOMIC DNA]</scope>
    <source>
        <tissue evidence="2">Muscle</tissue>
    </source>
</reference>
<proteinExistence type="predicted"/>
<protein>
    <submittedName>
        <fullName evidence="2">Uncharacterized protein</fullName>
    </submittedName>
</protein>
<keyword evidence="3" id="KW-1185">Reference proteome</keyword>
<organism evidence="2 3">
    <name type="scientific">Portunus trituberculatus</name>
    <name type="common">Swimming crab</name>
    <name type="synonym">Neptunus trituberculatus</name>
    <dbReference type="NCBI Taxonomy" id="210409"/>
    <lineage>
        <taxon>Eukaryota</taxon>
        <taxon>Metazoa</taxon>
        <taxon>Ecdysozoa</taxon>
        <taxon>Arthropoda</taxon>
        <taxon>Crustacea</taxon>
        <taxon>Multicrustacea</taxon>
        <taxon>Malacostraca</taxon>
        <taxon>Eumalacostraca</taxon>
        <taxon>Eucarida</taxon>
        <taxon>Decapoda</taxon>
        <taxon>Pleocyemata</taxon>
        <taxon>Brachyura</taxon>
        <taxon>Eubrachyura</taxon>
        <taxon>Portunoidea</taxon>
        <taxon>Portunidae</taxon>
        <taxon>Portuninae</taxon>
        <taxon>Portunus</taxon>
    </lineage>
</organism>
<sequence>MKPRDSRAAEKMRGGNEVRAARPASSFIQPNDGAFLTFLYIYGSFKSILHPSSFSSSSYSCFSSSSSSSTSSFSSSSSSFSSSTSSFSSSTSYSSSSFSSSSFIASPLGQKHKHKHNFISGLVIADLQIPMLTARAEKQILVACTRKRDNSSSHYLVASGRE</sequence>
<accession>A0A5B7CFG8</accession>
<feature type="compositionally biased region" description="Basic and acidic residues" evidence="1">
    <location>
        <begin position="1"/>
        <end position="20"/>
    </location>
</feature>
<dbReference type="Proteomes" id="UP000324222">
    <property type="component" value="Unassembled WGS sequence"/>
</dbReference>
<comment type="caution">
    <text evidence="2">The sequence shown here is derived from an EMBL/GenBank/DDBJ whole genome shotgun (WGS) entry which is preliminary data.</text>
</comment>
<feature type="region of interest" description="Disordered" evidence="1">
    <location>
        <begin position="1"/>
        <end position="23"/>
    </location>
</feature>
<dbReference type="AlphaFoldDB" id="A0A5B7CFG8"/>
<name>A0A5B7CFG8_PORTR</name>
<feature type="region of interest" description="Disordered" evidence="1">
    <location>
        <begin position="62"/>
        <end position="95"/>
    </location>
</feature>
<gene>
    <name evidence="2" type="ORF">E2C01_000870</name>
</gene>
<evidence type="ECO:0000313" key="3">
    <source>
        <dbReference type="Proteomes" id="UP000324222"/>
    </source>
</evidence>
<evidence type="ECO:0000256" key="1">
    <source>
        <dbReference type="SAM" id="MobiDB-lite"/>
    </source>
</evidence>
<dbReference type="EMBL" id="VSRR010000024">
    <property type="protein sequence ID" value="MPC08289.1"/>
    <property type="molecule type" value="Genomic_DNA"/>
</dbReference>
<evidence type="ECO:0000313" key="2">
    <source>
        <dbReference type="EMBL" id="MPC08289.1"/>
    </source>
</evidence>